<evidence type="ECO:0000256" key="2">
    <source>
        <dbReference type="ARBA" id="ARBA00022525"/>
    </source>
</evidence>
<evidence type="ECO:0000313" key="7">
    <source>
        <dbReference type="EMBL" id="AAY66700.1"/>
    </source>
</evidence>
<feature type="signal peptide" evidence="6">
    <location>
        <begin position="1"/>
        <end position="21"/>
    </location>
</feature>
<comment type="similarity">
    <text evidence="5">Belongs to the salp15 family.</text>
</comment>
<name>Q4PMR1_IXOSC</name>
<evidence type="ECO:0000256" key="1">
    <source>
        <dbReference type="ARBA" id="ARBA00004613"/>
    </source>
</evidence>
<proteinExistence type="evidence at transcript level"/>
<keyword evidence="3 6" id="KW-0732">Signal</keyword>
<accession>Q4PMR1</accession>
<dbReference type="InterPro" id="IPR021971">
    <property type="entry name" value="Salp15"/>
</dbReference>
<evidence type="ECO:0000256" key="6">
    <source>
        <dbReference type="SAM" id="SignalP"/>
    </source>
</evidence>
<protein>
    <submittedName>
        <fullName evidence="7">Putative secreted salivary protein</fullName>
    </submittedName>
</protein>
<dbReference type="Pfam" id="PF12115">
    <property type="entry name" value="Salp15"/>
    <property type="match status" value="1"/>
</dbReference>
<dbReference type="VEuPathDB" id="VectorBase:ISCP_021642"/>
<keyword evidence="2" id="KW-0964">Secreted</keyword>
<feature type="chain" id="PRO_5004241805" evidence="6">
    <location>
        <begin position="22"/>
        <end position="114"/>
    </location>
</feature>
<reference evidence="7" key="1">
    <citation type="submission" date="2005-05" db="EMBL/GenBank/DDBJ databases">
        <authorList>
            <person name="Tseng H.-P."/>
            <person name="Hseu T.-H."/>
            <person name="Buhler D.R."/>
            <person name="Wang W.-D."/>
            <person name="Tsai H.-L."/>
            <person name="Hu C.-H."/>
        </authorList>
    </citation>
    <scope>NUCLEOTIDE SEQUENCE</scope>
    <source>
        <strain evidence="7">ISN-L-218-B</strain>
        <tissue evidence="7">Salivary glands</tissue>
    </source>
</reference>
<evidence type="ECO:0000256" key="5">
    <source>
        <dbReference type="ARBA" id="ARBA00034321"/>
    </source>
</evidence>
<comment type="subcellular location">
    <subcellularLocation>
        <location evidence="1">Secreted</location>
    </subcellularLocation>
</comment>
<reference evidence="7" key="2">
    <citation type="journal article" date="2006" name="Insect Biochem. Mol. Biol.">
        <title>An annotated catalog of salivary gland transcripts from Ixodes scapularis ticks.</title>
        <authorList>
            <person name="Ribeiro J.M."/>
            <person name="Alarcon-Chaidez F."/>
            <person name="Francischetti I.M."/>
            <person name="Mans B.J."/>
            <person name="Mather T.N."/>
            <person name="Valenzuela J.G."/>
            <person name="Wikel S.K."/>
        </authorList>
    </citation>
    <scope>NUCLEOTIDE SEQUENCE</scope>
    <source>
        <strain evidence="7">ISN-L-218-B</strain>
        <tissue evidence="7">Salivary glands</tissue>
    </source>
</reference>
<organism evidence="7">
    <name type="scientific">Ixodes scapularis</name>
    <name type="common">Black-legged tick</name>
    <name type="synonym">Deer tick</name>
    <dbReference type="NCBI Taxonomy" id="6945"/>
    <lineage>
        <taxon>Eukaryota</taxon>
        <taxon>Metazoa</taxon>
        <taxon>Ecdysozoa</taxon>
        <taxon>Arthropoda</taxon>
        <taxon>Chelicerata</taxon>
        <taxon>Arachnida</taxon>
        <taxon>Acari</taxon>
        <taxon>Parasitiformes</taxon>
        <taxon>Ixodida</taxon>
        <taxon>Ixodoidea</taxon>
        <taxon>Ixodidae</taxon>
        <taxon>Ixodinae</taxon>
        <taxon>Ixodes</taxon>
    </lineage>
</organism>
<dbReference type="EMBL" id="DQ066063">
    <property type="protein sequence ID" value="AAY66700.1"/>
    <property type="molecule type" value="mRNA"/>
</dbReference>
<sequence length="114" mass="13016">MQLAFFMVILTLTYLSCEVQSESNLNIFGDMKYLPHDCKHKLKEQIQNECSGHTYQPLVIKVTDCTYTCGNEHENFFIQTKTNQTFNMKDGTPCGHSRVCVSGVCVDTCRMSFV</sequence>
<dbReference type="GO" id="GO:0005576">
    <property type="term" value="C:extracellular region"/>
    <property type="evidence" value="ECO:0007669"/>
    <property type="project" value="UniProtKB-SubCell"/>
</dbReference>
<evidence type="ECO:0000256" key="4">
    <source>
        <dbReference type="ARBA" id="ARBA00023180"/>
    </source>
</evidence>
<evidence type="ECO:0000256" key="3">
    <source>
        <dbReference type="ARBA" id="ARBA00022729"/>
    </source>
</evidence>
<keyword evidence="4" id="KW-0325">Glycoprotein</keyword>
<dbReference type="AlphaFoldDB" id="Q4PMR1"/>